<proteinExistence type="predicted"/>
<evidence type="ECO:0000259" key="1">
    <source>
        <dbReference type="Pfam" id="PF12937"/>
    </source>
</evidence>
<sequence length="495" mass="55347">MTDHGEPVVVGGMSYLSSIDEVLKLVDRIVVDTTKHRLESYPIALDLPAELLLLIFSFLTPRERYTKKPDIRSCRLVCRLWADVAMEVLFHDIHVSAWAFSECPDDTLSERFVKKLFLAFLESNPRIGHRVRFLRIHFGWECASSPTADYHYEIQAEVIKRLLELVPQLEGLSLYRILFRDPMKLATLETWRPAPLRSLTVDFALRFILPLNEDNESLSCDEELRKIFAYFTGIRDLTLAGYNHTRNDTTRESEHVKGFPPALQSLTLRSSYPHDNLLNTIIASTSGGTLQNLFISLFSDVERTLRDNLGQFLVAVGPSLTSMGYGAECKPACTQNGSLQAYFESLLNRPPHIIRVTACANIHTLRCLVPIFSPGRVGGSGPLSRVAGILSPDLPQSRKKLRNIHLILLVSDHSIEDLTPGHVQLLDAALFAVCEVAPSICVKVAVCLGKGGAGSLDESMLAHWFPKLATLRVPQLGDLEEVGMTKEHMPSYFAE</sequence>
<dbReference type="EMBL" id="KN840506">
    <property type="protein sequence ID" value="KIP06975.1"/>
    <property type="molecule type" value="Genomic_DNA"/>
</dbReference>
<reference evidence="2 3" key="1">
    <citation type="journal article" date="2014" name="PLoS Genet.">
        <title>Analysis of the Phlebiopsis gigantea genome, transcriptome and secretome provides insight into its pioneer colonization strategies of wood.</title>
        <authorList>
            <person name="Hori C."/>
            <person name="Ishida T."/>
            <person name="Igarashi K."/>
            <person name="Samejima M."/>
            <person name="Suzuki H."/>
            <person name="Master E."/>
            <person name="Ferreira P."/>
            <person name="Ruiz-Duenas F.J."/>
            <person name="Held B."/>
            <person name="Canessa P."/>
            <person name="Larrondo L.F."/>
            <person name="Schmoll M."/>
            <person name="Druzhinina I.S."/>
            <person name="Kubicek C.P."/>
            <person name="Gaskell J.A."/>
            <person name="Kersten P."/>
            <person name="St John F."/>
            <person name="Glasner J."/>
            <person name="Sabat G."/>
            <person name="Splinter BonDurant S."/>
            <person name="Syed K."/>
            <person name="Yadav J."/>
            <person name="Mgbeahuruike A.C."/>
            <person name="Kovalchuk A."/>
            <person name="Asiegbu F.O."/>
            <person name="Lackner G."/>
            <person name="Hoffmeister D."/>
            <person name="Rencoret J."/>
            <person name="Gutierrez A."/>
            <person name="Sun H."/>
            <person name="Lindquist E."/>
            <person name="Barry K."/>
            <person name="Riley R."/>
            <person name="Grigoriev I.V."/>
            <person name="Henrissat B."/>
            <person name="Kues U."/>
            <person name="Berka R.M."/>
            <person name="Martinez A.T."/>
            <person name="Covert S.F."/>
            <person name="Blanchette R.A."/>
            <person name="Cullen D."/>
        </authorList>
    </citation>
    <scope>NUCLEOTIDE SEQUENCE [LARGE SCALE GENOMIC DNA]</scope>
    <source>
        <strain evidence="2 3">11061_1 CR5-6</strain>
    </source>
</reference>
<feature type="domain" description="F-box" evidence="1">
    <location>
        <begin position="45"/>
        <end position="94"/>
    </location>
</feature>
<accession>A0A0C3SAE8</accession>
<dbReference type="Gene3D" id="1.20.1280.50">
    <property type="match status" value="1"/>
</dbReference>
<dbReference type="Pfam" id="PF12937">
    <property type="entry name" value="F-box-like"/>
    <property type="match status" value="1"/>
</dbReference>
<name>A0A0C3SAE8_PHLG1</name>
<protein>
    <recommendedName>
        <fullName evidence="1">F-box domain-containing protein</fullName>
    </recommendedName>
</protein>
<dbReference type="InterPro" id="IPR036047">
    <property type="entry name" value="F-box-like_dom_sf"/>
</dbReference>
<dbReference type="SUPFAM" id="SSF81383">
    <property type="entry name" value="F-box domain"/>
    <property type="match status" value="1"/>
</dbReference>
<dbReference type="AlphaFoldDB" id="A0A0C3SAE8"/>
<gene>
    <name evidence="2" type="ORF">PHLGIDRAFT_118500</name>
</gene>
<dbReference type="InterPro" id="IPR001810">
    <property type="entry name" value="F-box_dom"/>
</dbReference>
<keyword evidence="3" id="KW-1185">Reference proteome</keyword>
<evidence type="ECO:0000313" key="2">
    <source>
        <dbReference type="EMBL" id="KIP06975.1"/>
    </source>
</evidence>
<organism evidence="2 3">
    <name type="scientific">Phlebiopsis gigantea (strain 11061_1 CR5-6)</name>
    <name type="common">White-rot fungus</name>
    <name type="synonym">Peniophora gigantea</name>
    <dbReference type="NCBI Taxonomy" id="745531"/>
    <lineage>
        <taxon>Eukaryota</taxon>
        <taxon>Fungi</taxon>
        <taxon>Dikarya</taxon>
        <taxon>Basidiomycota</taxon>
        <taxon>Agaricomycotina</taxon>
        <taxon>Agaricomycetes</taxon>
        <taxon>Polyporales</taxon>
        <taxon>Phanerochaetaceae</taxon>
        <taxon>Phlebiopsis</taxon>
    </lineage>
</organism>
<evidence type="ECO:0000313" key="3">
    <source>
        <dbReference type="Proteomes" id="UP000053257"/>
    </source>
</evidence>
<dbReference type="Proteomes" id="UP000053257">
    <property type="component" value="Unassembled WGS sequence"/>
</dbReference>
<dbReference type="HOGENOM" id="CLU_551069_0_0_1"/>